<feature type="region of interest" description="Disordered" evidence="1">
    <location>
        <begin position="44"/>
        <end position="72"/>
    </location>
</feature>
<evidence type="ECO:0000256" key="2">
    <source>
        <dbReference type="SAM" id="Phobius"/>
    </source>
</evidence>
<evidence type="ECO:0000256" key="1">
    <source>
        <dbReference type="SAM" id="MobiDB-lite"/>
    </source>
</evidence>
<name>A0A1I0MMY8_9RHOB</name>
<dbReference type="Proteomes" id="UP000199167">
    <property type="component" value="Unassembled WGS sequence"/>
</dbReference>
<reference evidence="3 4" key="1">
    <citation type="submission" date="2016-10" db="EMBL/GenBank/DDBJ databases">
        <authorList>
            <person name="de Groot N.N."/>
        </authorList>
    </citation>
    <scope>NUCLEOTIDE SEQUENCE [LARGE SCALE GENOMIC DNA]</scope>
    <source>
        <strain evidence="3 4">DSM 17925</strain>
    </source>
</reference>
<dbReference type="STRING" id="364200.SAMN04488515_0125"/>
<dbReference type="OrthoDB" id="5525128at2"/>
<dbReference type="AlphaFoldDB" id="A0A1I0MMY8"/>
<keyword evidence="2" id="KW-1133">Transmembrane helix</keyword>
<evidence type="ECO:0000313" key="3">
    <source>
        <dbReference type="EMBL" id="SEV89770.1"/>
    </source>
</evidence>
<proteinExistence type="predicted"/>
<accession>A0A1I0MMY8</accession>
<keyword evidence="2" id="KW-0472">Membrane</keyword>
<feature type="transmembrane region" description="Helical" evidence="2">
    <location>
        <begin position="20"/>
        <end position="42"/>
    </location>
</feature>
<gene>
    <name evidence="3" type="ORF">SAMN04488515_0125</name>
</gene>
<sequence length="72" mass="7819">MWTYLTSFQRDEDGAVAVDWVVLAAPHVLLGVLIGDATMNGATAPATEYRRRPERADHTLGQPQTPGNQGRA</sequence>
<feature type="compositionally biased region" description="Basic and acidic residues" evidence="1">
    <location>
        <begin position="48"/>
        <end position="58"/>
    </location>
</feature>
<feature type="compositionally biased region" description="Polar residues" evidence="1">
    <location>
        <begin position="61"/>
        <end position="72"/>
    </location>
</feature>
<organism evidence="3 4">
    <name type="scientific">Cognatiyoonia koreensis</name>
    <dbReference type="NCBI Taxonomy" id="364200"/>
    <lineage>
        <taxon>Bacteria</taxon>
        <taxon>Pseudomonadati</taxon>
        <taxon>Pseudomonadota</taxon>
        <taxon>Alphaproteobacteria</taxon>
        <taxon>Rhodobacterales</taxon>
        <taxon>Paracoccaceae</taxon>
        <taxon>Cognatiyoonia</taxon>
    </lineage>
</organism>
<evidence type="ECO:0000313" key="4">
    <source>
        <dbReference type="Proteomes" id="UP000199167"/>
    </source>
</evidence>
<keyword evidence="2" id="KW-0812">Transmembrane</keyword>
<dbReference type="EMBL" id="FOIZ01000001">
    <property type="protein sequence ID" value="SEV89770.1"/>
    <property type="molecule type" value="Genomic_DNA"/>
</dbReference>
<keyword evidence="4" id="KW-1185">Reference proteome</keyword>
<protein>
    <submittedName>
        <fullName evidence="3">Uncharacterized protein</fullName>
    </submittedName>
</protein>